<reference evidence="1" key="1">
    <citation type="submission" date="2024-05" db="EMBL/GenBank/DDBJ databases">
        <title>Isolation and characterization of the novel Burkholderia jumbo bacteriophage Surprise13.</title>
        <authorList>
            <person name="Supina B.S.I."/>
            <person name="Dennis J."/>
        </authorList>
    </citation>
    <scope>NUCLEOTIDE SEQUENCE</scope>
</reference>
<accession>A0AAU7PF62</accession>
<dbReference type="EMBL" id="PP856017">
    <property type="protein sequence ID" value="XBS47638.1"/>
    <property type="molecule type" value="Genomic_DNA"/>
</dbReference>
<evidence type="ECO:0000313" key="1">
    <source>
        <dbReference type="EMBL" id="XBS47638.1"/>
    </source>
</evidence>
<name>A0AAU7PF62_9VIRU</name>
<gene>
    <name evidence="1" type="ORF">SURPRISE13_212</name>
</gene>
<proteinExistence type="predicted"/>
<organism evidence="1">
    <name type="scientific">Burkholderia phage vB_BgluM-SURPRISE13</name>
    <dbReference type="NCBI Taxonomy" id="3159457"/>
    <lineage>
        <taxon>Viruses</taxon>
    </lineage>
</organism>
<protein>
    <submittedName>
        <fullName evidence="1">Uncharacterized protein</fullName>
    </submittedName>
</protein>
<sequence>MLLGAEHQERFAQMEEDVNFRSTDFWFMRSPEAPEDEELDHLVSFLLQEFIHVGPFGSHFVKEHPGKWKEMFYGVPLQHLFVHPSTDGFEALAFVASNPASSVLMKGCFDFLRQLDKRVLFGQLGMSVMAVQRARAVSSESQIVVGIDMLTNLEPLSIYEHPTNGRLLMAMQGEEVPDHCVLTMKGKRAPVIGNVHDLYMEATTIYNDFEMDEIGQRELIVELFQLYKG</sequence>